<dbReference type="KEGG" id="cic:CICLE_v10033315mg"/>
<dbReference type="STRING" id="85681.V4SQL6"/>
<dbReference type="PANTHER" id="PTHR34801">
    <property type="entry name" value="EXPRESSED PROTEIN"/>
    <property type="match status" value="1"/>
</dbReference>
<dbReference type="EMBL" id="KI536726">
    <property type="protein sequence ID" value="ESR50103.1"/>
    <property type="molecule type" value="Genomic_DNA"/>
</dbReference>
<evidence type="ECO:0000313" key="2">
    <source>
        <dbReference type="Proteomes" id="UP000030687"/>
    </source>
</evidence>
<dbReference type="Proteomes" id="UP000030687">
    <property type="component" value="Unassembled WGS sequence"/>
</dbReference>
<keyword evidence="2" id="KW-1185">Reference proteome</keyword>
<dbReference type="AlphaFoldDB" id="V4SQL6"/>
<organism evidence="1 2">
    <name type="scientific">Citrus clementina</name>
    <name type="common">Clementine</name>
    <name type="synonym">Citrus deliciosa x Citrus sinensis</name>
    <dbReference type="NCBI Taxonomy" id="85681"/>
    <lineage>
        <taxon>Eukaryota</taxon>
        <taxon>Viridiplantae</taxon>
        <taxon>Streptophyta</taxon>
        <taxon>Embryophyta</taxon>
        <taxon>Tracheophyta</taxon>
        <taxon>Spermatophyta</taxon>
        <taxon>Magnoliopsida</taxon>
        <taxon>eudicotyledons</taxon>
        <taxon>Gunneridae</taxon>
        <taxon>Pentapetalae</taxon>
        <taxon>rosids</taxon>
        <taxon>malvids</taxon>
        <taxon>Sapindales</taxon>
        <taxon>Rutaceae</taxon>
        <taxon>Aurantioideae</taxon>
        <taxon>Citrus</taxon>
    </lineage>
</organism>
<dbReference type="PANTHER" id="PTHR34801:SF2">
    <property type="entry name" value="EXPRESSED PROTEIN"/>
    <property type="match status" value="1"/>
</dbReference>
<dbReference type="Gramene" id="ESR50103">
    <property type="protein sequence ID" value="ESR50103"/>
    <property type="gene ID" value="CICLE_v10033315mg"/>
</dbReference>
<dbReference type="InParanoid" id="V4SQL6"/>
<accession>V4SQL6</accession>
<sequence>MPTCPATKNRISTAENINDLIGYTPPWFSKFLSKMLNCNHGRKKPVSREVAMEELLQVLVDDVEFSFPPERDSIVEYRSALRLRNFDFDANRKRIKALRLALEQKGWASADNF</sequence>
<evidence type="ECO:0000313" key="1">
    <source>
        <dbReference type="EMBL" id="ESR50103.1"/>
    </source>
</evidence>
<reference evidence="1 2" key="1">
    <citation type="submission" date="2013-10" db="EMBL/GenBank/DDBJ databases">
        <authorList>
            <consortium name="International Citrus Genome Consortium"/>
            <person name="Jenkins J."/>
            <person name="Schmutz J."/>
            <person name="Prochnik S."/>
            <person name="Rokhsar D."/>
            <person name="Gmitter F."/>
            <person name="Ollitrault P."/>
            <person name="Machado M."/>
            <person name="Talon M."/>
            <person name="Wincker P."/>
            <person name="Jaillon O."/>
            <person name="Morgante M."/>
        </authorList>
    </citation>
    <scope>NUCLEOTIDE SEQUENCE</scope>
    <source>
        <strain evidence="2">cv. Clemenules</strain>
    </source>
</reference>
<gene>
    <name evidence="1" type="ORF">CICLE_v10033315mg</name>
</gene>
<dbReference type="InterPro" id="IPR010865">
    <property type="entry name" value="DUF1499"/>
</dbReference>
<dbReference type="Pfam" id="PF07386">
    <property type="entry name" value="DUF1499"/>
    <property type="match status" value="1"/>
</dbReference>
<dbReference type="eggNOG" id="ENOG502QPJZ">
    <property type="taxonomic scope" value="Eukaryota"/>
</dbReference>
<protein>
    <submittedName>
        <fullName evidence="1">Uncharacterized protein</fullName>
    </submittedName>
</protein>
<name>V4SQL6_CITCL</name>
<proteinExistence type="predicted"/>